<feature type="transmembrane region" description="Helical" evidence="3">
    <location>
        <begin position="20"/>
        <end position="40"/>
    </location>
</feature>
<accession>A0A0B5EYH9</accession>
<keyword evidence="5" id="KW-1185">Reference proteome</keyword>
<feature type="compositionally biased region" description="Low complexity" evidence="2">
    <location>
        <begin position="175"/>
        <end position="198"/>
    </location>
</feature>
<protein>
    <submittedName>
        <fullName evidence="4">Type IV secretory pathway</fullName>
    </submittedName>
</protein>
<organism evidence="4 5">
    <name type="scientific">Streptomyces albus (strain ATCC 21838 / DSM 41398 / FERM P-419 / JCM 4703 / NBRC 107858)</name>
    <dbReference type="NCBI Taxonomy" id="1081613"/>
    <lineage>
        <taxon>Bacteria</taxon>
        <taxon>Bacillati</taxon>
        <taxon>Actinomycetota</taxon>
        <taxon>Actinomycetes</taxon>
        <taxon>Kitasatosporales</taxon>
        <taxon>Streptomycetaceae</taxon>
        <taxon>Streptomyces</taxon>
    </lineage>
</organism>
<feature type="compositionally biased region" description="Gly residues" evidence="2">
    <location>
        <begin position="303"/>
        <end position="315"/>
    </location>
</feature>
<evidence type="ECO:0000313" key="4">
    <source>
        <dbReference type="EMBL" id="AJE84395.1"/>
    </source>
</evidence>
<gene>
    <name evidence="4" type="ORF">SLNWT_4019</name>
</gene>
<dbReference type="EMBL" id="CP010519">
    <property type="protein sequence ID" value="AJE84395.1"/>
    <property type="molecule type" value="Genomic_DNA"/>
</dbReference>
<keyword evidence="3" id="KW-0812">Transmembrane</keyword>
<keyword evidence="3" id="KW-0472">Membrane</keyword>
<keyword evidence="3" id="KW-1133">Transmembrane helix</keyword>
<evidence type="ECO:0000256" key="1">
    <source>
        <dbReference type="SAM" id="Coils"/>
    </source>
</evidence>
<dbReference type="InterPro" id="IPR027417">
    <property type="entry name" value="P-loop_NTPase"/>
</dbReference>
<keyword evidence="1" id="KW-0175">Coiled coil</keyword>
<evidence type="ECO:0000313" key="5">
    <source>
        <dbReference type="Proteomes" id="UP000031523"/>
    </source>
</evidence>
<feature type="coiled-coil region" evidence="1">
    <location>
        <begin position="206"/>
        <end position="245"/>
    </location>
</feature>
<dbReference type="KEGG" id="sals:SLNWT_4019"/>
<feature type="region of interest" description="Disordered" evidence="2">
    <location>
        <begin position="136"/>
        <end position="204"/>
    </location>
</feature>
<feature type="compositionally biased region" description="Low complexity" evidence="2">
    <location>
        <begin position="316"/>
        <end position="338"/>
    </location>
</feature>
<proteinExistence type="predicted"/>
<dbReference type="Proteomes" id="UP000031523">
    <property type="component" value="Chromosome"/>
</dbReference>
<feature type="compositionally biased region" description="Gly residues" evidence="2">
    <location>
        <begin position="260"/>
        <end position="271"/>
    </location>
</feature>
<dbReference type="SUPFAM" id="SSF52540">
    <property type="entry name" value="P-loop containing nucleoside triphosphate hydrolases"/>
    <property type="match status" value="1"/>
</dbReference>
<name>A0A0B5EYH9_STRA4</name>
<evidence type="ECO:0000256" key="2">
    <source>
        <dbReference type="SAM" id="MobiDB-lite"/>
    </source>
</evidence>
<feature type="compositionally biased region" description="Polar residues" evidence="2">
    <location>
        <begin position="280"/>
        <end position="295"/>
    </location>
</feature>
<dbReference type="CDD" id="cd01127">
    <property type="entry name" value="TrwB_TraG_TraD_VirD4"/>
    <property type="match status" value="1"/>
</dbReference>
<feature type="transmembrane region" description="Helical" evidence="3">
    <location>
        <begin position="94"/>
        <end position="118"/>
    </location>
</feature>
<reference evidence="4 5" key="1">
    <citation type="submission" date="2015-01" db="EMBL/GenBank/DDBJ databases">
        <title>Enhanced salinomycin production by adjusting the supply of polyketide extender units in Streptomyce albus DSM 41398.</title>
        <authorList>
            <person name="Lu C."/>
        </authorList>
    </citation>
    <scope>NUCLEOTIDE SEQUENCE [LARGE SCALE GENOMIC DNA]</scope>
    <source>
        <strain evidence="5">ATCC 21838 / DSM 41398 / FERM P-419 / JCM 4703 / NBRC 107858</strain>
    </source>
</reference>
<dbReference type="AlphaFoldDB" id="A0A0B5EYH9"/>
<evidence type="ECO:0000256" key="3">
    <source>
        <dbReference type="SAM" id="Phobius"/>
    </source>
</evidence>
<feature type="region of interest" description="Disordered" evidence="2">
    <location>
        <begin position="260"/>
        <end position="368"/>
    </location>
</feature>
<feature type="compositionally biased region" description="Basic and acidic residues" evidence="2">
    <location>
        <begin position="136"/>
        <end position="150"/>
    </location>
</feature>
<sequence length="691" mass="71931">MRDTGREPPRRGEEKPEGGIPDGLLIGVLAFLLGLTALTWTSTGLAGLFSKGAWPDGVGLGNTPQAMRELMQEPHDLPGAWPGTPKEQLTGYGLFWGLFIGQLLVLVVLTVFVMGTVARWRAVRARKRAALAKARAEQAAERDRRYEEQARGATRGRSAKDHPDGGAPRSENPYAAHRSATAEATGAAHAPGTHPPDGNRQPGYDQAEFARQRAELERDRAVFERERAQAELERERAEFARAREAYGAIAGGAGSATGGATGLHGAAGPGGTADPDGQASPGSTPAPGTTAAPNSRTRDGYQDGDGGPHGVGGGQPEPQGTAFASSAAGAAPFTAGTPTPEPVPGAAPSGVPHPASGTGETVATGGGIAQPLAPAGFAASLPTPRSPLVLGPAGTRRPAAVQAVQEAEGPALVVTSDPTLWAETKDGRAKLGPVLVYDPLHLCDTPARLHWSPTRGCEDRAVAAARSRALLAPVRPTARVDALLAETAETLLRSFLHAAAVDGRQFKHVHRWAQGTGVQEAVRILRAHPKAASGAAGELEAALTAYPERRDMAQELTSRSLAALFSVHIREACAHNRTDAITLDSFVHEGGTLYLVGEPIEDPRTQPGAMPLLTALASSVVEHGRGMAARSSSGRLDPPLTLVLDDVAAVAPLPQLPELLSRGPDQGLPTLALLRSREQGRARWPDAELPA</sequence>